<dbReference type="KEGG" id="clg:Calag_1373"/>
<evidence type="ECO:0000256" key="2">
    <source>
        <dbReference type="ARBA" id="ARBA00022730"/>
    </source>
</evidence>
<dbReference type="InterPro" id="IPR004087">
    <property type="entry name" value="KH_dom"/>
</dbReference>
<evidence type="ECO:0000256" key="4">
    <source>
        <dbReference type="ARBA" id="ARBA00022980"/>
    </source>
</evidence>
<evidence type="ECO:0000256" key="7">
    <source>
        <dbReference type="SAM" id="Coils"/>
    </source>
</evidence>
<keyword evidence="2 6" id="KW-0699">rRNA-binding</keyword>
<dbReference type="GO" id="GO:0022627">
    <property type="term" value="C:cytosolic small ribosomal subunit"/>
    <property type="evidence" value="ECO:0007669"/>
    <property type="project" value="UniProtKB-UniRule"/>
</dbReference>
<dbReference type="InterPro" id="IPR057258">
    <property type="entry name" value="Ribosomal_uS3"/>
</dbReference>
<dbReference type="GO" id="GO:0003735">
    <property type="term" value="F:structural constituent of ribosome"/>
    <property type="evidence" value="ECO:0007669"/>
    <property type="project" value="UniProtKB-UniRule"/>
</dbReference>
<dbReference type="InterPro" id="IPR027488">
    <property type="entry name" value="Ribosomal_uS3_arc"/>
</dbReference>
<reference evidence="10" key="1">
    <citation type="submission" date="2012-03" db="EMBL/GenBank/DDBJ databases">
        <title>Complete genome of Caldisphaera lagunensis DSM 15908.</title>
        <authorList>
            <person name="Lucas S."/>
            <person name="Copeland A."/>
            <person name="Lapidus A."/>
            <person name="Glavina del Rio T."/>
            <person name="Dalin E."/>
            <person name="Tice H."/>
            <person name="Bruce D."/>
            <person name="Goodwin L."/>
            <person name="Pitluck S."/>
            <person name="Peters L."/>
            <person name="Mikhailova N."/>
            <person name="Teshima H."/>
            <person name="Kyrpides N."/>
            <person name="Mavromatis K."/>
            <person name="Ivanova N."/>
            <person name="Brettin T."/>
            <person name="Detter J.C."/>
            <person name="Han C."/>
            <person name="Larimer F."/>
            <person name="Land M."/>
            <person name="Hauser L."/>
            <person name="Markowitz V."/>
            <person name="Cheng J.-F."/>
            <person name="Hugenholtz P."/>
            <person name="Woyke T."/>
            <person name="Wu D."/>
            <person name="Spring S."/>
            <person name="Schroeder M."/>
            <person name="Brambilla E."/>
            <person name="Klenk H.-P."/>
            <person name="Eisen J.A."/>
        </authorList>
    </citation>
    <scope>NUCLEOTIDE SEQUENCE [LARGE SCALE GENOMIC DNA]</scope>
    <source>
        <strain evidence="10">DSM 15908 / JCM 11604 / IC-154</strain>
    </source>
</reference>
<dbReference type="NCBIfam" id="NF003219">
    <property type="entry name" value="PRK04191.1"/>
    <property type="match status" value="1"/>
</dbReference>
<feature type="coiled-coil region" evidence="7">
    <location>
        <begin position="194"/>
        <end position="237"/>
    </location>
</feature>
<dbReference type="OrthoDB" id="9126at2157"/>
<dbReference type="Gene3D" id="3.30.300.20">
    <property type="match status" value="1"/>
</dbReference>
<evidence type="ECO:0000313" key="10">
    <source>
        <dbReference type="Proteomes" id="UP000010469"/>
    </source>
</evidence>
<keyword evidence="7" id="KW-0175">Coiled coil</keyword>
<keyword evidence="4 6" id="KW-0689">Ribosomal protein</keyword>
<dbReference type="FunCoup" id="L0AD69">
    <property type="interactions" value="194"/>
</dbReference>
<dbReference type="GO" id="GO:0019843">
    <property type="term" value="F:rRNA binding"/>
    <property type="evidence" value="ECO:0007669"/>
    <property type="project" value="UniProtKB-UniRule"/>
</dbReference>
<dbReference type="Proteomes" id="UP000010469">
    <property type="component" value="Chromosome"/>
</dbReference>
<dbReference type="GeneID" id="14212633"/>
<comment type="function">
    <text evidence="6">Binds the lower part of the 30S subunit head.</text>
</comment>
<dbReference type="PANTHER" id="PTHR11760">
    <property type="entry name" value="30S/40S RIBOSOMAL PROTEIN S3"/>
    <property type="match status" value="1"/>
</dbReference>
<dbReference type="EMBL" id="CP003378">
    <property type="protein sequence ID" value="AFZ71082.1"/>
    <property type="molecule type" value="Genomic_DNA"/>
</dbReference>
<dbReference type="HAMAP" id="MF_01309_A">
    <property type="entry name" value="Ribosomal_uS3_A"/>
    <property type="match status" value="1"/>
</dbReference>
<dbReference type="GO" id="GO:0006412">
    <property type="term" value="P:translation"/>
    <property type="evidence" value="ECO:0007669"/>
    <property type="project" value="UniProtKB-UniRule"/>
</dbReference>
<keyword evidence="3 6" id="KW-0694">RNA-binding</keyword>
<keyword evidence="10" id="KW-1185">Reference proteome</keyword>
<dbReference type="Pfam" id="PF00189">
    <property type="entry name" value="Ribosomal_S3_C"/>
    <property type="match status" value="1"/>
</dbReference>
<evidence type="ECO:0000256" key="5">
    <source>
        <dbReference type="ARBA" id="ARBA00023274"/>
    </source>
</evidence>
<sequence length="247" mass="27934">MSRIKKYFLDQAMLRAKIDEYLAQNFYTAGYSGVHIIQSGLGTRIHIYAERPALIIGRKGATIRRLQGVFQKVFGLENVQVTVSQPDNTELDARIQAFRVARSLEMGYHFRRVAMATLRRIIEAGAIGAEIVISGKLTNERAKFEKLQMGKVIKTGDIVDQYVDKAVAHAKLPQGIYGVRIIIVKQQASMPHIYEKGEDEIKNVVQSLKEQVEEIKSTEGQEKLEEMIEEIKEEEVEEGGEIQAQNE</sequence>
<accession>L0AD69</accession>
<dbReference type="NCBIfam" id="TIGR01008">
    <property type="entry name" value="uS3_euk_arch"/>
    <property type="match status" value="1"/>
</dbReference>
<comment type="subunit">
    <text evidence="6">Part of the 30S ribosomal subunit.</text>
</comment>
<dbReference type="InParanoid" id="L0AD69"/>
<evidence type="ECO:0000313" key="9">
    <source>
        <dbReference type="EMBL" id="AFZ71082.1"/>
    </source>
</evidence>
<evidence type="ECO:0000256" key="1">
    <source>
        <dbReference type="ARBA" id="ARBA00010761"/>
    </source>
</evidence>
<protein>
    <recommendedName>
        <fullName evidence="6">Small ribosomal subunit protein uS3</fullName>
    </recommendedName>
</protein>
<feature type="domain" description="KH type-2" evidence="8">
    <location>
        <begin position="18"/>
        <end position="87"/>
    </location>
</feature>
<keyword evidence="5 6" id="KW-0687">Ribonucleoprotein</keyword>
<dbReference type="PROSITE" id="PS50823">
    <property type="entry name" value="KH_TYPE_2"/>
    <property type="match status" value="1"/>
</dbReference>
<dbReference type="Gene3D" id="3.30.1140.32">
    <property type="entry name" value="Ribosomal protein S3, C-terminal domain"/>
    <property type="match status" value="1"/>
</dbReference>
<evidence type="ECO:0000256" key="6">
    <source>
        <dbReference type="HAMAP-Rule" id="MF_01309"/>
    </source>
</evidence>
<dbReference type="Pfam" id="PF07650">
    <property type="entry name" value="KH_2"/>
    <property type="match status" value="1"/>
</dbReference>
<dbReference type="InterPro" id="IPR004044">
    <property type="entry name" value="KH_dom_type_2"/>
</dbReference>
<dbReference type="InterPro" id="IPR036419">
    <property type="entry name" value="Ribosomal_S3_C_sf"/>
</dbReference>
<name>L0AD69_CALLD</name>
<proteinExistence type="inferred from homology"/>
<comment type="similarity">
    <text evidence="1 6">Belongs to the universal ribosomal protein uS3 family.</text>
</comment>
<dbReference type="FunFam" id="3.30.300.20:FF:000001">
    <property type="entry name" value="30S ribosomal protein S3"/>
    <property type="match status" value="1"/>
</dbReference>
<evidence type="ECO:0000256" key="3">
    <source>
        <dbReference type="ARBA" id="ARBA00022884"/>
    </source>
</evidence>
<dbReference type="eggNOG" id="arCOG04097">
    <property type="taxonomic scope" value="Archaea"/>
</dbReference>
<gene>
    <name evidence="6" type="primary">rps3</name>
    <name evidence="9" type="ordered locus">Calag_1373</name>
</gene>
<dbReference type="HOGENOM" id="CLU_058591_1_1_2"/>
<dbReference type="CDD" id="cd02411">
    <property type="entry name" value="KH-II_30S_S3_arch"/>
    <property type="match status" value="1"/>
</dbReference>
<evidence type="ECO:0000259" key="8">
    <source>
        <dbReference type="PROSITE" id="PS50823"/>
    </source>
</evidence>
<dbReference type="InterPro" id="IPR001351">
    <property type="entry name" value="Ribosomal_uS3_C"/>
</dbReference>
<dbReference type="SUPFAM" id="SSF54821">
    <property type="entry name" value="Ribosomal protein S3 C-terminal domain"/>
    <property type="match status" value="1"/>
</dbReference>
<dbReference type="PANTHER" id="PTHR11760:SF32">
    <property type="entry name" value="SMALL RIBOSOMAL SUBUNIT PROTEIN US3"/>
    <property type="match status" value="1"/>
</dbReference>
<dbReference type="InterPro" id="IPR009019">
    <property type="entry name" value="KH_sf_prok-type"/>
</dbReference>
<dbReference type="RefSeq" id="WP_015232979.1">
    <property type="nucleotide sequence ID" value="NC_019791.1"/>
</dbReference>
<dbReference type="AlphaFoldDB" id="L0AD69"/>
<dbReference type="SUPFAM" id="SSF54814">
    <property type="entry name" value="Prokaryotic type KH domain (KH-domain type II)"/>
    <property type="match status" value="1"/>
</dbReference>
<dbReference type="InterPro" id="IPR005703">
    <property type="entry name" value="Ribosomal_uS3_euk/arc"/>
</dbReference>
<dbReference type="InterPro" id="IPR015946">
    <property type="entry name" value="KH_dom-like_a/b"/>
</dbReference>
<dbReference type="SMART" id="SM00322">
    <property type="entry name" value="KH"/>
    <property type="match status" value="1"/>
</dbReference>
<organism evidence="9 10">
    <name type="scientific">Caldisphaera lagunensis (strain DSM 15908 / JCM 11604 / ANMR 0165 / IC-154)</name>
    <dbReference type="NCBI Taxonomy" id="1056495"/>
    <lineage>
        <taxon>Archaea</taxon>
        <taxon>Thermoproteota</taxon>
        <taxon>Thermoprotei</taxon>
        <taxon>Acidilobales</taxon>
        <taxon>Caldisphaeraceae</taxon>
        <taxon>Caldisphaera</taxon>
    </lineage>
</organism>
<dbReference type="STRING" id="1056495.Calag_1373"/>